<organism evidence="1 2">
    <name type="scientific">Acidaminococcus intestini</name>
    <dbReference type="NCBI Taxonomy" id="187327"/>
    <lineage>
        <taxon>Bacteria</taxon>
        <taxon>Bacillati</taxon>
        <taxon>Bacillota</taxon>
        <taxon>Negativicutes</taxon>
        <taxon>Acidaminococcales</taxon>
        <taxon>Acidaminococcaceae</taxon>
        <taxon>Acidaminococcus</taxon>
    </lineage>
</organism>
<proteinExistence type="predicted"/>
<dbReference type="InterPro" id="IPR014998">
    <property type="entry name" value="DUF1848"/>
</dbReference>
<protein>
    <submittedName>
        <fullName evidence="1">DUF1848 domain-containing protein</fullName>
    </submittedName>
</protein>
<dbReference type="Pfam" id="PF08902">
    <property type="entry name" value="DUF1848"/>
    <property type="match status" value="1"/>
</dbReference>
<comment type="caution">
    <text evidence="1">The sequence shown here is derived from an EMBL/GenBank/DDBJ whole genome shotgun (WGS) entry which is preliminary data.</text>
</comment>
<accession>A0A943EKD6</accession>
<reference evidence="1" key="1">
    <citation type="submission" date="2021-02" db="EMBL/GenBank/DDBJ databases">
        <title>Infant gut strain persistence is associated with maternal origin, phylogeny, and functional potential including surface adhesion and iron acquisition.</title>
        <authorList>
            <person name="Lou Y.C."/>
        </authorList>
    </citation>
    <scope>NUCLEOTIDE SEQUENCE</scope>
    <source>
        <strain evidence="1">L3_106_000M1_dasL3_106_000M1_concoct_15</strain>
    </source>
</reference>
<dbReference type="Proteomes" id="UP000754226">
    <property type="component" value="Unassembled WGS sequence"/>
</dbReference>
<dbReference type="EMBL" id="JAGZCZ010000005">
    <property type="protein sequence ID" value="MBS5519569.1"/>
    <property type="molecule type" value="Genomic_DNA"/>
</dbReference>
<name>A0A943EKD6_9FIRM</name>
<gene>
    <name evidence="1" type="ORF">KHX13_04440</name>
</gene>
<sequence>MILNTGNRTDIPAFYTPWFMNRVKSGEVLVRSPYAENQVVRYRLDPSVVDLIVFCTKNPYPILPHLKLLSAFDTFWHVTITPYGRDIEPNVPDKRDILSAFQYLSHQVGANRVVWRYDPILINHTYTTAYHIEAFRSMAETLQGYTHQVVISFIDLYEKTKRNFPEARPVSAHDQVLLVNAFSEIAQKTGIAIHLCCESAILERDNVDANGCLSQAILEEALGEKLSVPRRKAPREGCACLLGADIGAYNTCSHFCRYCYANYDEALVRKNYRRHDPASALLIGHLEPEDIVKDAQQKSWKSPEISLF</sequence>
<evidence type="ECO:0000313" key="2">
    <source>
        <dbReference type="Proteomes" id="UP000754226"/>
    </source>
</evidence>
<dbReference type="AlphaFoldDB" id="A0A943EKD6"/>
<evidence type="ECO:0000313" key="1">
    <source>
        <dbReference type="EMBL" id="MBS5519569.1"/>
    </source>
</evidence>